<dbReference type="AlphaFoldDB" id="F8LC35"/>
<dbReference type="EMBL" id="FR872646">
    <property type="protein sequence ID" value="CCB91049.1"/>
    <property type="molecule type" value="Genomic_DNA"/>
</dbReference>
<name>F8LC35_9BACT</name>
<protein>
    <submittedName>
        <fullName evidence="1">Uncharacterized protein</fullName>
    </submittedName>
</protein>
<gene>
    <name evidence="1" type="ORF">WCH_CL15230</name>
</gene>
<proteinExistence type="predicted"/>
<organism evidence="1">
    <name type="scientific">Waddlia chondrophila 2032/99</name>
    <dbReference type="NCBI Taxonomy" id="765953"/>
    <lineage>
        <taxon>Bacteria</taxon>
        <taxon>Pseudomonadati</taxon>
        <taxon>Chlamydiota</taxon>
        <taxon>Chlamydiia</taxon>
        <taxon>Parachlamydiales</taxon>
        <taxon>Waddliaceae</taxon>
        <taxon>Waddlia</taxon>
    </lineage>
</organism>
<evidence type="ECO:0000313" key="1">
    <source>
        <dbReference type="EMBL" id="CCB91049.1"/>
    </source>
</evidence>
<reference evidence="1" key="1">
    <citation type="submission" date="2011-05" db="EMBL/GenBank/DDBJ databases">
        <title>Unity in variety -- the pan-genome of the Chlamydiae.</title>
        <authorList>
            <person name="Collingro A."/>
            <person name="Tischler P."/>
            <person name="Weinmaier T."/>
            <person name="Penz T."/>
            <person name="Heinz E."/>
            <person name="Brunham R.C."/>
            <person name="Read T.D."/>
            <person name="Bavoil P.M."/>
            <person name="Sachse K."/>
            <person name="Kahane S."/>
            <person name="Friedman M.G."/>
            <person name="Rattei T."/>
            <person name="Myers G.S.A."/>
            <person name="Horn M."/>
        </authorList>
    </citation>
    <scope>NUCLEOTIDE SEQUENCE</scope>
    <source>
        <strain evidence="1">2032/99</strain>
    </source>
</reference>
<sequence>MRMFPFDYWSKNLSYRSVNLQGFKKFARI</sequence>
<accession>F8LC35</accession>